<proteinExistence type="predicted"/>
<dbReference type="SUPFAM" id="SSF46955">
    <property type="entry name" value="Putative DNA-binding domain"/>
    <property type="match status" value="1"/>
</dbReference>
<gene>
    <name evidence="3" type="ORF">AVDCRST_MAG10-618</name>
</gene>
<dbReference type="InterPro" id="IPR047057">
    <property type="entry name" value="MerR_fam"/>
</dbReference>
<reference evidence="3" key="1">
    <citation type="submission" date="2020-02" db="EMBL/GenBank/DDBJ databases">
        <authorList>
            <person name="Meier V. D."/>
        </authorList>
    </citation>
    <scope>NUCLEOTIDE SEQUENCE</scope>
    <source>
        <strain evidence="3">AVDCRST_MAG10</strain>
    </source>
</reference>
<keyword evidence="1" id="KW-0238">DNA-binding</keyword>
<dbReference type="InterPro" id="IPR000551">
    <property type="entry name" value="MerR-type_HTH_dom"/>
</dbReference>
<dbReference type="AlphaFoldDB" id="A0A6J4HE91"/>
<dbReference type="SMART" id="SM00422">
    <property type="entry name" value="HTH_MERR"/>
    <property type="match status" value="1"/>
</dbReference>
<dbReference type="PANTHER" id="PTHR30204">
    <property type="entry name" value="REDOX-CYCLING DRUG-SENSING TRANSCRIPTIONAL ACTIVATOR SOXR"/>
    <property type="match status" value="1"/>
</dbReference>
<dbReference type="Pfam" id="PF13411">
    <property type="entry name" value="MerR_1"/>
    <property type="match status" value="1"/>
</dbReference>
<feature type="domain" description="HTH merR-type" evidence="2">
    <location>
        <begin position="14"/>
        <end position="77"/>
    </location>
</feature>
<sequence length="151" mass="16222">MVAEGFSAPQVCVLAGVSYRQVDYWARSGLLEPSLQTAHGSGSRRRYSYRDVLQLKVIRRLLDGDVSLRLIRRAVVFLRTELDEDLVSATLVLNGSRSLLVRTEGDLLDIVRQGQAMLSIVSLQPLSEELDAAIASLGPGAGTAAVANAAA</sequence>
<dbReference type="GO" id="GO:0003700">
    <property type="term" value="F:DNA-binding transcription factor activity"/>
    <property type="evidence" value="ECO:0007669"/>
    <property type="project" value="InterPro"/>
</dbReference>
<protein>
    <recommendedName>
        <fullName evidence="2">HTH merR-type domain-containing protein</fullName>
    </recommendedName>
</protein>
<accession>A0A6J4HE91</accession>
<dbReference type="EMBL" id="CADCTB010000039">
    <property type="protein sequence ID" value="CAA9219912.1"/>
    <property type="molecule type" value="Genomic_DNA"/>
</dbReference>
<dbReference type="GO" id="GO:0003677">
    <property type="term" value="F:DNA binding"/>
    <property type="evidence" value="ECO:0007669"/>
    <property type="project" value="UniProtKB-KW"/>
</dbReference>
<evidence type="ECO:0000313" key="3">
    <source>
        <dbReference type="EMBL" id="CAA9219912.1"/>
    </source>
</evidence>
<evidence type="ECO:0000256" key="1">
    <source>
        <dbReference type="ARBA" id="ARBA00023125"/>
    </source>
</evidence>
<dbReference type="PANTHER" id="PTHR30204:SF3">
    <property type="entry name" value="HTH MERR-TYPE DOMAIN-CONTAINING PROTEIN"/>
    <property type="match status" value="1"/>
</dbReference>
<dbReference type="PROSITE" id="PS50937">
    <property type="entry name" value="HTH_MERR_2"/>
    <property type="match status" value="1"/>
</dbReference>
<name>A0A6J4HE91_9ACTN</name>
<dbReference type="Gene3D" id="1.10.1660.10">
    <property type="match status" value="1"/>
</dbReference>
<dbReference type="InterPro" id="IPR009061">
    <property type="entry name" value="DNA-bd_dom_put_sf"/>
</dbReference>
<organism evidence="3">
    <name type="scientific">uncultured Acidimicrobiales bacterium</name>
    <dbReference type="NCBI Taxonomy" id="310071"/>
    <lineage>
        <taxon>Bacteria</taxon>
        <taxon>Bacillati</taxon>
        <taxon>Actinomycetota</taxon>
        <taxon>Acidimicrobiia</taxon>
        <taxon>Acidimicrobiales</taxon>
        <taxon>environmental samples</taxon>
    </lineage>
</organism>
<evidence type="ECO:0000259" key="2">
    <source>
        <dbReference type="PROSITE" id="PS50937"/>
    </source>
</evidence>